<gene>
    <name evidence="2" type="ORF">OHC33_008074</name>
</gene>
<name>A0AAN8I2C6_9EURO</name>
<dbReference type="Proteomes" id="UP001316803">
    <property type="component" value="Unassembled WGS sequence"/>
</dbReference>
<keyword evidence="3" id="KW-1185">Reference proteome</keyword>
<dbReference type="AlphaFoldDB" id="A0AAN8I2C6"/>
<accession>A0AAN8I2C6</accession>
<dbReference type="Gene3D" id="3.30.420.40">
    <property type="match status" value="1"/>
</dbReference>
<evidence type="ECO:0008006" key="4">
    <source>
        <dbReference type="Google" id="ProtNLM"/>
    </source>
</evidence>
<protein>
    <recommendedName>
        <fullName evidence="4">Hsp70 family chaperone</fullName>
    </recommendedName>
</protein>
<proteinExistence type="predicted"/>
<dbReference type="SUPFAM" id="SSF53067">
    <property type="entry name" value="Actin-like ATPase domain"/>
    <property type="match status" value="2"/>
</dbReference>
<comment type="caution">
    <text evidence="2">The sequence shown here is derived from an EMBL/GenBank/DDBJ whole genome shotgun (WGS) entry which is preliminary data.</text>
</comment>
<reference evidence="2 3" key="1">
    <citation type="submission" date="2022-12" db="EMBL/GenBank/DDBJ databases">
        <title>Genomic features and morphological characterization of a novel Knufia sp. strain isolated from spacecraft assembly facility.</title>
        <authorList>
            <person name="Teixeira M."/>
            <person name="Chander A.M."/>
            <person name="Stajich J.E."/>
            <person name="Venkateswaran K."/>
        </authorList>
    </citation>
    <scope>NUCLEOTIDE SEQUENCE [LARGE SCALE GENOMIC DNA]</scope>
    <source>
        <strain evidence="2 3">FJI-L2-BK-P2</strain>
    </source>
</reference>
<organism evidence="2 3">
    <name type="scientific">Knufia fluminis</name>
    <dbReference type="NCBI Taxonomy" id="191047"/>
    <lineage>
        <taxon>Eukaryota</taxon>
        <taxon>Fungi</taxon>
        <taxon>Dikarya</taxon>
        <taxon>Ascomycota</taxon>
        <taxon>Pezizomycotina</taxon>
        <taxon>Eurotiomycetes</taxon>
        <taxon>Chaetothyriomycetidae</taxon>
        <taxon>Chaetothyriales</taxon>
        <taxon>Trichomeriaceae</taxon>
        <taxon>Knufia</taxon>
    </lineage>
</organism>
<feature type="region of interest" description="Disordered" evidence="1">
    <location>
        <begin position="1"/>
        <end position="57"/>
    </location>
</feature>
<dbReference type="EMBL" id="JAKLMC020000023">
    <property type="protein sequence ID" value="KAK5951002.1"/>
    <property type="molecule type" value="Genomic_DNA"/>
</dbReference>
<evidence type="ECO:0000256" key="1">
    <source>
        <dbReference type="SAM" id="MobiDB-lite"/>
    </source>
</evidence>
<dbReference type="InterPro" id="IPR043129">
    <property type="entry name" value="ATPase_NBD"/>
</dbReference>
<evidence type="ECO:0000313" key="3">
    <source>
        <dbReference type="Proteomes" id="UP001316803"/>
    </source>
</evidence>
<dbReference type="CDD" id="cd10170">
    <property type="entry name" value="ASKHA_NBD_HSP70"/>
    <property type="match status" value="1"/>
</dbReference>
<sequence length="680" mass="75516">MAKRTREPGVSGGISDEPSTTAAKKQRGSTSTSTTSRRAPTKTKAPPKPKVIDSPAKAPPNKIVVAIDFGTTFSGIAFVMTLSSDANDVRVVTEWPNASSAAELLEKVPSRIAYPFENDNITEIKWGYEVEAGMKSYSWFKLLLDANAAKTDFDTDALTGQLQKGLMDLPAGKDAQEVVTDYLTELHKYTMTRLERAFSADILKARRIDFWFTVPATWDEAAAGSTRDAAMGAGFGSRDGDEVFMITEPESAAIAALTRSIEQNPGLYKVLKDTIFERKRPTDLLLFQVGMIVLLADLGGGTQDYQCLTIESLNPVRTTHAITGDGGKSGSTSIDFAFHKLLKTTFRDAFEDMPISRVGVGSKFMNEFESIKKMFTGKDLDKKYHLPLPMLGKALKARKMHPAQYDFDDFMVEITGHDVKEMFQSVIDKAFAVMDGQRLALEEESLPHFKAICLCGGLGNSEYVWVKFQEYIDQKMQGKCRLVKDERAWSAVVRGAAIRGLDGSFVLARRSKCFYGLGVHQAFREGIDNEAKAFMCPFEGKRASGYVDWVVRKSRKFTPNMKLDSRVYVAIDPSWEDHEKKFTWDLYCCKLDEAPERTDNKAVVVKQGVIRMDLSKAFKKPKKCAGDELQKADVRIVFKLGNERGVIIVEAVLGKTVVGTGRIDYARSHARQTVQTPGLL</sequence>
<dbReference type="PANTHER" id="PTHR14187">
    <property type="entry name" value="ALPHA KINASE/ELONGATION FACTOR 2 KINASE"/>
    <property type="match status" value="1"/>
</dbReference>
<dbReference type="PANTHER" id="PTHR14187:SF5">
    <property type="entry name" value="HEAT SHOCK 70 KDA PROTEIN 12A"/>
    <property type="match status" value="1"/>
</dbReference>
<evidence type="ECO:0000313" key="2">
    <source>
        <dbReference type="EMBL" id="KAK5951002.1"/>
    </source>
</evidence>